<accession>A0ABT5UIK3</accession>
<dbReference type="CDD" id="cd07737">
    <property type="entry name" value="YcbL-like_MBL-fold"/>
    <property type="match status" value="1"/>
</dbReference>
<dbReference type="PANTHER" id="PTHR46233">
    <property type="entry name" value="HYDROXYACYLGLUTATHIONE HYDROLASE GLOC"/>
    <property type="match status" value="1"/>
</dbReference>
<evidence type="ECO:0000256" key="4">
    <source>
        <dbReference type="ARBA" id="ARBA00022833"/>
    </source>
</evidence>
<evidence type="ECO:0000259" key="5">
    <source>
        <dbReference type="SMART" id="SM00849"/>
    </source>
</evidence>
<dbReference type="SMART" id="SM00849">
    <property type="entry name" value="Lactamase_B"/>
    <property type="match status" value="1"/>
</dbReference>
<protein>
    <submittedName>
        <fullName evidence="6">MBL fold metallo-hydrolase</fullName>
    </submittedName>
</protein>
<evidence type="ECO:0000313" key="6">
    <source>
        <dbReference type="EMBL" id="MDE1464879.1"/>
    </source>
</evidence>
<evidence type="ECO:0000256" key="3">
    <source>
        <dbReference type="ARBA" id="ARBA00022801"/>
    </source>
</evidence>
<dbReference type="Proteomes" id="UP001528823">
    <property type="component" value="Unassembled WGS sequence"/>
</dbReference>
<evidence type="ECO:0000256" key="2">
    <source>
        <dbReference type="ARBA" id="ARBA00022723"/>
    </source>
</evidence>
<keyword evidence="4" id="KW-0862">Zinc</keyword>
<proteinExistence type="predicted"/>
<dbReference type="RefSeq" id="WP_274691187.1">
    <property type="nucleotide sequence ID" value="NZ_JAPMOU010000045.1"/>
</dbReference>
<reference evidence="6 7" key="1">
    <citation type="submission" date="2022-11" db="EMBL/GenBank/DDBJ databases">
        <title>Spartinivicinus poritis sp. nov., isolated from scleractinian coral Porites lutea.</title>
        <authorList>
            <person name="Zhang G."/>
            <person name="Cai L."/>
            <person name="Wei Q."/>
        </authorList>
    </citation>
    <scope>NUCLEOTIDE SEQUENCE [LARGE SCALE GENOMIC DNA]</scope>
    <source>
        <strain evidence="6 7">A2-2</strain>
    </source>
</reference>
<dbReference type="EMBL" id="JAPMOU010000045">
    <property type="protein sequence ID" value="MDE1464879.1"/>
    <property type="molecule type" value="Genomic_DNA"/>
</dbReference>
<feature type="domain" description="Metallo-beta-lactamase" evidence="5">
    <location>
        <begin position="13"/>
        <end position="193"/>
    </location>
</feature>
<dbReference type="PANTHER" id="PTHR46233:SF3">
    <property type="entry name" value="HYDROXYACYLGLUTATHIONE HYDROLASE GLOC"/>
    <property type="match status" value="1"/>
</dbReference>
<dbReference type="Gene3D" id="3.60.15.10">
    <property type="entry name" value="Ribonuclease Z/Hydroxyacylglutathione hydrolase-like"/>
    <property type="match status" value="1"/>
</dbReference>
<dbReference type="Pfam" id="PF00753">
    <property type="entry name" value="Lactamase_B"/>
    <property type="match status" value="1"/>
</dbReference>
<dbReference type="InterPro" id="IPR036866">
    <property type="entry name" value="RibonucZ/Hydroxyglut_hydro"/>
</dbReference>
<sequence length="214" mass="23391">MLKYQIHPVTPFQQNCSLVICESTNKAALIDPGGEAERLITAVATAGVTLEKILLTHGHLDHVGATQQIARHFQVPVIGPHIADKFWLDGLPEQSQMFGFPLVKAFTPDQWLQQGDHVMVGEQLFNVLHCPGHTPGHVVFYHQPASLAFVGDVIFADSIGRTDFPQGNHEALIHSITQVLFPLGDEVEFIPGHGPNSTFGQEKCTNPFVSGQFG</sequence>
<dbReference type="SUPFAM" id="SSF56281">
    <property type="entry name" value="Metallo-hydrolase/oxidoreductase"/>
    <property type="match status" value="1"/>
</dbReference>
<organism evidence="6 7">
    <name type="scientific">Spartinivicinus poritis</name>
    <dbReference type="NCBI Taxonomy" id="2994640"/>
    <lineage>
        <taxon>Bacteria</taxon>
        <taxon>Pseudomonadati</taxon>
        <taxon>Pseudomonadota</taxon>
        <taxon>Gammaproteobacteria</taxon>
        <taxon>Oceanospirillales</taxon>
        <taxon>Zooshikellaceae</taxon>
        <taxon>Spartinivicinus</taxon>
    </lineage>
</organism>
<dbReference type="InterPro" id="IPR051453">
    <property type="entry name" value="MBL_Glyoxalase_II"/>
</dbReference>
<evidence type="ECO:0000256" key="1">
    <source>
        <dbReference type="ARBA" id="ARBA00001947"/>
    </source>
</evidence>
<dbReference type="InterPro" id="IPR001279">
    <property type="entry name" value="Metallo-B-lactamas"/>
</dbReference>
<evidence type="ECO:0000313" key="7">
    <source>
        <dbReference type="Proteomes" id="UP001528823"/>
    </source>
</evidence>
<keyword evidence="7" id="KW-1185">Reference proteome</keyword>
<keyword evidence="2" id="KW-0479">Metal-binding</keyword>
<comment type="caution">
    <text evidence="6">The sequence shown here is derived from an EMBL/GenBank/DDBJ whole genome shotgun (WGS) entry which is preliminary data.</text>
</comment>
<comment type="cofactor">
    <cofactor evidence="1">
        <name>Zn(2+)</name>
        <dbReference type="ChEBI" id="CHEBI:29105"/>
    </cofactor>
</comment>
<keyword evidence="3" id="KW-0378">Hydrolase</keyword>
<name>A0ABT5UIK3_9GAMM</name>
<gene>
    <name evidence="6" type="ORF">ORQ98_23225</name>
</gene>